<evidence type="ECO:0000313" key="2">
    <source>
        <dbReference type="EMBL" id="OPA79979.1"/>
    </source>
</evidence>
<dbReference type="EMBL" id="MSZX01000002">
    <property type="protein sequence ID" value="OPA79979.1"/>
    <property type="molecule type" value="Genomic_DNA"/>
</dbReference>
<gene>
    <name evidence="2" type="ORF">BVG16_04285</name>
</gene>
<name>A0A1T2XJB9_9BACL</name>
<reference evidence="2 3" key="1">
    <citation type="submission" date="2017-01" db="EMBL/GenBank/DDBJ databases">
        <title>Genome analysis of Paenibacillus selenitrireducens ES3-24.</title>
        <authorList>
            <person name="Xu D."/>
            <person name="Yao R."/>
            <person name="Zheng S."/>
        </authorList>
    </citation>
    <scope>NUCLEOTIDE SEQUENCE [LARGE SCALE GENOMIC DNA]</scope>
    <source>
        <strain evidence="2 3">ES3-24</strain>
    </source>
</reference>
<dbReference type="AlphaFoldDB" id="A0A1T2XJB9"/>
<organism evidence="2 3">
    <name type="scientific">Paenibacillus selenitireducens</name>
    <dbReference type="NCBI Taxonomy" id="1324314"/>
    <lineage>
        <taxon>Bacteria</taxon>
        <taxon>Bacillati</taxon>
        <taxon>Bacillota</taxon>
        <taxon>Bacilli</taxon>
        <taxon>Bacillales</taxon>
        <taxon>Paenibacillaceae</taxon>
        <taxon>Paenibacillus</taxon>
    </lineage>
</organism>
<evidence type="ECO:0000259" key="1">
    <source>
        <dbReference type="Pfam" id="PF01551"/>
    </source>
</evidence>
<dbReference type="PANTHER" id="PTHR21666">
    <property type="entry name" value="PEPTIDASE-RELATED"/>
    <property type="match status" value="1"/>
</dbReference>
<dbReference type="Gene3D" id="2.70.70.10">
    <property type="entry name" value="Glucose Permease (Domain IIA)"/>
    <property type="match status" value="1"/>
</dbReference>
<dbReference type="GO" id="GO:0004222">
    <property type="term" value="F:metalloendopeptidase activity"/>
    <property type="evidence" value="ECO:0007669"/>
    <property type="project" value="TreeGrafter"/>
</dbReference>
<dbReference type="InterPro" id="IPR011055">
    <property type="entry name" value="Dup_hybrid_motif"/>
</dbReference>
<dbReference type="InterPro" id="IPR016047">
    <property type="entry name" value="M23ase_b-sheet_dom"/>
</dbReference>
<dbReference type="PROSITE" id="PS51257">
    <property type="entry name" value="PROKAR_LIPOPROTEIN"/>
    <property type="match status" value="1"/>
</dbReference>
<dbReference type="STRING" id="1324314.BVG16_04285"/>
<proteinExistence type="predicted"/>
<protein>
    <submittedName>
        <fullName evidence="2">Metalloendopeptidase</fullName>
    </submittedName>
</protein>
<dbReference type="SUPFAM" id="SSF51261">
    <property type="entry name" value="Duplicated hybrid motif"/>
    <property type="match status" value="1"/>
</dbReference>
<keyword evidence="3" id="KW-1185">Reference proteome</keyword>
<comment type="caution">
    <text evidence="2">The sequence shown here is derived from an EMBL/GenBank/DDBJ whole genome shotgun (WGS) entry which is preliminary data.</text>
</comment>
<dbReference type="InterPro" id="IPR050570">
    <property type="entry name" value="Cell_wall_metabolism_enzyme"/>
</dbReference>
<dbReference type="PANTHER" id="PTHR21666:SF270">
    <property type="entry name" value="MUREIN HYDROLASE ACTIVATOR ENVC"/>
    <property type="match status" value="1"/>
</dbReference>
<dbReference type="Proteomes" id="UP000190188">
    <property type="component" value="Unassembled WGS sequence"/>
</dbReference>
<dbReference type="Pfam" id="PF01551">
    <property type="entry name" value="Peptidase_M23"/>
    <property type="match status" value="1"/>
</dbReference>
<sequence>MKGNRTSSRKAIRYGLIILTLSLSIGVLSACSSRGEEPMSKNADVKVEQNKEQVIKLPEELPQALLEGRYNEVHARFSDAFKEQVSLTDFTDMAQKFTKGMVSFEQVARMQLNGGDYRVWFTPDKAKGILGVFDDQGIIQGLQISEHPGWPEQDKKMTSTTYNLPFRGEDWLVFWGGTNVLVNYHYEHESQRYAYDIVQAKDGYSYSGDPTQNESYHAFGQEILAPADGVVVSIVNDILDNEPVGVMNKKAPAGNVVVINHGGEYSYLAHLKKGSVTVKPGEKVRAGDVIGQLGNSGNSSEPHLHFQVSNGADLFQSQAIHIRWADGIEPVQGELIHAK</sequence>
<evidence type="ECO:0000313" key="3">
    <source>
        <dbReference type="Proteomes" id="UP000190188"/>
    </source>
</evidence>
<dbReference type="CDD" id="cd12797">
    <property type="entry name" value="M23_peptidase"/>
    <property type="match status" value="1"/>
</dbReference>
<feature type="domain" description="M23ase beta-sheet core" evidence="1">
    <location>
        <begin position="220"/>
        <end position="311"/>
    </location>
</feature>
<accession>A0A1T2XJB9</accession>